<feature type="transmembrane region" description="Helical" evidence="1">
    <location>
        <begin position="724"/>
        <end position="742"/>
    </location>
</feature>
<organism evidence="2 3">
    <name type="scientific">Fervidicola ferrireducens</name>
    <dbReference type="NCBI Taxonomy" id="520764"/>
    <lineage>
        <taxon>Bacteria</taxon>
        <taxon>Bacillati</taxon>
        <taxon>Bacillota</taxon>
        <taxon>Clostridia</taxon>
        <taxon>Thermosediminibacterales</taxon>
        <taxon>Thermosediminibacteraceae</taxon>
        <taxon>Fervidicola</taxon>
    </lineage>
</organism>
<dbReference type="GO" id="GO:0004766">
    <property type="term" value="F:spermidine synthase activity"/>
    <property type="evidence" value="ECO:0007669"/>
    <property type="project" value="UniProtKB-EC"/>
</dbReference>
<feature type="transmembrane region" description="Helical" evidence="1">
    <location>
        <begin position="7"/>
        <end position="28"/>
    </location>
</feature>
<feature type="transmembrane region" description="Helical" evidence="1">
    <location>
        <begin position="541"/>
        <end position="559"/>
    </location>
</feature>
<proteinExistence type="predicted"/>
<evidence type="ECO:0000313" key="3">
    <source>
        <dbReference type="Proteomes" id="UP000070427"/>
    </source>
</evidence>
<gene>
    <name evidence="2" type="primary">speE_1</name>
    <name evidence="2" type="ORF">AN618_11540</name>
</gene>
<dbReference type="AlphaFoldDB" id="A0A140LA51"/>
<dbReference type="InParanoid" id="A0A140LA51"/>
<dbReference type="OrthoDB" id="127145at2"/>
<feature type="transmembrane region" description="Helical" evidence="1">
    <location>
        <begin position="571"/>
        <end position="590"/>
    </location>
</feature>
<dbReference type="InterPro" id="IPR029063">
    <property type="entry name" value="SAM-dependent_MTases_sf"/>
</dbReference>
<evidence type="ECO:0000256" key="1">
    <source>
        <dbReference type="SAM" id="Phobius"/>
    </source>
</evidence>
<keyword evidence="1" id="KW-1133">Transmembrane helix</keyword>
<feature type="transmembrane region" description="Helical" evidence="1">
    <location>
        <begin position="156"/>
        <end position="175"/>
    </location>
</feature>
<keyword evidence="1" id="KW-0472">Membrane</keyword>
<feature type="transmembrane region" description="Helical" evidence="1">
    <location>
        <begin position="663"/>
        <end position="684"/>
    </location>
</feature>
<keyword evidence="3" id="KW-1185">Reference proteome</keyword>
<keyword evidence="1" id="KW-0812">Transmembrane</keyword>
<dbReference type="RefSeq" id="WP_066353059.1">
    <property type="nucleotide sequence ID" value="NZ_LOED01000011.1"/>
</dbReference>
<reference evidence="2 3" key="1">
    <citation type="submission" date="2015-12" db="EMBL/GenBank/DDBJ databases">
        <title>Draft genome sequnece of Fervidicola ferrireducens strain Y170.</title>
        <authorList>
            <person name="Patel B.K."/>
        </authorList>
    </citation>
    <scope>NUCLEOTIDE SEQUENCE [LARGE SCALE GENOMIC DNA]</scope>
    <source>
        <strain evidence="2 3">Y170</strain>
    </source>
</reference>
<feature type="transmembrane region" description="Helical" evidence="1">
    <location>
        <begin position="182"/>
        <end position="201"/>
    </location>
</feature>
<evidence type="ECO:0000313" key="2">
    <source>
        <dbReference type="EMBL" id="KXG77426.1"/>
    </source>
</evidence>
<feature type="transmembrane region" description="Helical" evidence="1">
    <location>
        <begin position="696"/>
        <end position="718"/>
    </location>
</feature>
<dbReference type="SUPFAM" id="SSF53335">
    <property type="entry name" value="S-adenosyl-L-methionine-dependent methyltransferases"/>
    <property type="match status" value="1"/>
</dbReference>
<feature type="transmembrane region" description="Helical" evidence="1">
    <location>
        <begin position="129"/>
        <end position="150"/>
    </location>
</feature>
<feature type="transmembrane region" description="Helical" evidence="1">
    <location>
        <begin position="77"/>
        <end position="94"/>
    </location>
</feature>
<feature type="transmembrane region" description="Helical" evidence="1">
    <location>
        <begin position="100"/>
        <end position="122"/>
    </location>
</feature>
<feature type="transmembrane region" description="Helical" evidence="1">
    <location>
        <begin position="34"/>
        <end position="56"/>
    </location>
</feature>
<dbReference type="Gene3D" id="3.40.50.150">
    <property type="entry name" value="Vaccinia Virus protein VP39"/>
    <property type="match status" value="1"/>
</dbReference>
<protein>
    <submittedName>
        <fullName evidence="2">Polyamine aminopropyltransferase</fullName>
        <ecNumber evidence="2">2.5.1.16</ecNumber>
    </submittedName>
</protein>
<feature type="transmembrane region" description="Helical" evidence="1">
    <location>
        <begin position="632"/>
        <end position="651"/>
    </location>
</feature>
<dbReference type="Pfam" id="PF01564">
    <property type="entry name" value="Spermine_synth"/>
    <property type="match status" value="1"/>
</dbReference>
<dbReference type="STRING" id="520764.AN618_11540"/>
<keyword evidence="2" id="KW-0808">Transferase</keyword>
<comment type="caution">
    <text evidence="2">The sequence shown here is derived from an EMBL/GenBank/DDBJ whole genome shotgun (WGS) entry which is preliminary data.</text>
</comment>
<name>A0A140LA51_9FIRM</name>
<dbReference type="EC" id="2.5.1.16" evidence="2"/>
<feature type="transmembrane region" description="Helical" evidence="1">
    <location>
        <begin position="602"/>
        <end position="620"/>
    </location>
</feature>
<dbReference type="Proteomes" id="UP000070427">
    <property type="component" value="Unassembled WGS sequence"/>
</dbReference>
<accession>A0A140LA51</accession>
<sequence>MEARLPFFMATFMLSGFLFSLEFLFTRIFSFLVWYHFAFIIISTAILGLGLGGLWVQKRLADNQDKLNSISLIRLQWVLLLAYGAIILLLYINLFNFFPMVYMLLSIIPFAVGGAIMSTIYVRMSHYAHALYFTDLIGAITFGLLTFLILDKNGMIVTLLFLLMTLFIIQMLFSYAYKNIKIFLLSALLVAAAISASTLNLTSFERRFGELLAMNKVKLYSIEKDGKTRIEYTKWDSFSRTDVVDTGDEKSKIIFIDGGAASEMYRFDGNLESISWLRSTPGFLPFTLQKKPKTLVIGPGGGKDILLALLAGSEDITAVEINKSSIQAVKAFAPFTGDIYNLPQVKTYAGDGRNFIEQKKEKYDTIFLSLVMTEAAGSGGLALTENYIYTKEAILKYFERLTEEGQLVFTAHDERDMTRIVTTALAVFDSLGIPYRDAIKHIGIVSMRFEDHDSDGKHFHYPAIVIRKKPFTPEQGAQYLKTALKYTLEPVFIPWSYEGDKFPLTEFTGIGDIVKFSSVDTRPTTDDRPFFYDFSYGVPNSAKAVLLLVIYVLLVYFAPHYKKMDKKERSLAYYFFLIGIGFMALEISLVQKNILLLGHPSTAFLTTVSILITACSLGSLASKKFKSLRKDLPLVLAGGIVMMAILYRAVFPGFLGKSFYFKLSIVTLILIPIGFLMGVFFPAGIEKVRQLGKPSLIPLMWGINGVASLLGSTLAIVIAGLFGFTYSMLLSAAAYSLLIFSIRDMWM</sequence>
<dbReference type="CDD" id="cd02440">
    <property type="entry name" value="AdoMet_MTases"/>
    <property type="match status" value="1"/>
</dbReference>
<dbReference type="EMBL" id="LOED01000011">
    <property type="protein sequence ID" value="KXG77426.1"/>
    <property type="molecule type" value="Genomic_DNA"/>
</dbReference>